<evidence type="ECO:0000256" key="9">
    <source>
        <dbReference type="ARBA" id="ARBA00023316"/>
    </source>
</evidence>
<keyword evidence="4 10" id="KW-0808">Transferase</keyword>
<feature type="domain" description="Glycosyl transferase family 28 C-terminal" evidence="12">
    <location>
        <begin position="189"/>
        <end position="352"/>
    </location>
</feature>
<dbReference type="GO" id="GO:0051991">
    <property type="term" value="F:UDP-N-acetyl-D-glucosamine:N-acetylmuramoyl-L-alanyl-D-glutamyl-meso-2,6-diaminopimelyl-D-alanyl-D-alanine-diphosphoundecaprenol 4-beta-N-acetylglucosaminlytransferase activity"/>
    <property type="evidence" value="ECO:0007669"/>
    <property type="project" value="RHEA"/>
</dbReference>
<dbReference type="NCBIfam" id="TIGR01133">
    <property type="entry name" value="murG"/>
    <property type="match status" value="1"/>
</dbReference>
<dbReference type="InterPro" id="IPR004276">
    <property type="entry name" value="GlycoTrans_28_N"/>
</dbReference>
<keyword evidence="14" id="KW-1185">Reference proteome</keyword>
<evidence type="ECO:0000259" key="11">
    <source>
        <dbReference type="Pfam" id="PF03033"/>
    </source>
</evidence>
<feature type="binding site" evidence="10">
    <location>
        <position position="294"/>
    </location>
    <ligand>
        <name>UDP-N-acetyl-alpha-D-glucosamine</name>
        <dbReference type="ChEBI" id="CHEBI:57705"/>
    </ligand>
</feature>
<dbReference type="PATRIC" id="fig|1300342.3.peg.542"/>
<keyword evidence="7 10" id="KW-0472">Membrane</keyword>
<evidence type="ECO:0000256" key="4">
    <source>
        <dbReference type="ARBA" id="ARBA00022679"/>
    </source>
</evidence>
<dbReference type="GO" id="GO:0071555">
    <property type="term" value="P:cell wall organization"/>
    <property type="evidence" value="ECO:0007669"/>
    <property type="project" value="UniProtKB-KW"/>
</dbReference>
<dbReference type="Gene3D" id="3.40.50.2000">
    <property type="entry name" value="Glycogen Phosphorylase B"/>
    <property type="match status" value="2"/>
</dbReference>
<evidence type="ECO:0000256" key="5">
    <source>
        <dbReference type="ARBA" id="ARBA00022960"/>
    </source>
</evidence>
<reference evidence="13 14" key="1">
    <citation type="submission" date="2016-04" db="EMBL/GenBank/DDBJ databases">
        <title>Complete genome sequence of Dokdonella koreensis DS-123T.</title>
        <authorList>
            <person name="Kim J.F."/>
            <person name="Lee H."/>
            <person name="Kwak M.-J."/>
        </authorList>
    </citation>
    <scope>NUCLEOTIDE SEQUENCE [LARGE SCALE GENOMIC DNA]</scope>
    <source>
        <strain evidence="13 14">DS-123</strain>
    </source>
</reference>
<feature type="domain" description="Glycosyltransferase family 28 N-terminal" evidence="11">
    <location>
        <begin position="10"/>
        <end position="147"/>
    </location>
</feature>
<name>A0A161HJ69_9GAMM</name>
<sequence length="362" mass="37651">MSAHDTDAPVLIMAGGTGGHIFPGIAVGGELRARGVPVVWLGGQHGLEQTLVPAAGFPLETLAFGGVRGKGLATRLMALPRLGIALLAARRLLRRLRPRSVLALGGYAAAPGGLAARTVGLPLVVHEQNRVPGMTNRLLARHATRVLSGFADAFADARAEWVGNPVRVAIADLPAPERRLAGREGALRILVLGGSQGAQSLNGQLPAVFSRRGGHRAFEVRHQCGAAHVEATRRLYATAGIEATVDAFIDDMASAYAWADLAICRSGALTIAELCAAGVPAILVPFPHAVDDHQTCNAEAMTNAGAARLLPEGDGFLSRLGVAIDELTAQRGQLVAMAVAARRLARPDAARRIADVCLEVAA</sequence>
<dbReference type="RefSeq" id="WP_067643734.1">
    <property type="nucleotide sequence ID" value="NZ_CP015249.1"/>
</dbReference>
<feature type="binding site" evidence="10">
    <location>
        <position position="129"/>
    </location>
    <ligand>
        <name>UDP-N-acetyl-alpha-D-glucosamine</name>
        <dbReference type="ChEBI" id="CHEBI:57705"/>
    </ligand>
</feature>
<evidence type="ECO:0000256" key="6">
    <source>
        <dbReference type="ARBA" id="ARBA00022984"/>
    </source>
</evidence>
<dbReference type="Pfam" id="PF03033">
    <property type="entry name" value="Glyco_transf_28"/>
    <property type="match status" value="1"/>
</dbReference>
<dbReference type="Proteomes" id="UP000076830">
    <property type="component" value="Chromosome"/>
</dbReference>
<comment type="caution">
    <text evidence="10">Lacks conserved residue(s) required for the propagation of feature annotation.</text>
</comment>
<dbReference type="SUPFAM" id="SSF53756">
    <property type="entry name" value="UDP-Glycosyltransferase/glycogen phosphorylase"/>
    <property type="match status" value="1"/>
</dbReference>
<dbReference type="GO" id="GO:0008360">
    <property type="term" value="P:regulation of cell shape"/>
    <property type="evidence" value="ECO:0007669"/>
    <property type="project" value="UniProtKB-KW"/>
</dbReference>
<dbReference type="HAMAP" id="MF_00033">
    <property type="entry name" value="MurG"/>
    <property type="match status" value="1"/>
</dbReference>
<comment type="subcellular location">
    <subcellularLocation>
        <location evidence="10">Cell membrane</location>
        <topology evidence="10">Peripheral membrane protein</topology>
        <orientation evidence="10">Cytoplasmic side</orientation>
    </subcellularLocation>
</comment>
<keyword evidence="9 10" id="KW-0961">Cell wall biogenesis/degradation</keyword>
<keyword evidence="5 10" id="KW-0133">Cell shape</keyword>
<dbReference type="InterPro" id="IPR006009">
    <property type="entry name" value="GlcNAc_MurG"/>
</dbReference>
<organism evidence="13 14">
    <name type="scientific">Dokdonella koreensis DS-123</name>
    <dbReference type="NCBI Taxonomy" id="1300342"/>
    <lineage>
        <taxon>Bacteria</taxon>
        <taxon>Pseudomonadati</taxon>
        <taxon>Pseudomonadota</taxon>
        <taxon>Gammaproteobacteria</taxon>
        <taxon>Lysobacterales</taxon>
        <taxon>Rhodanobacteraceae</taxon>
        <taxon>Dokdonella</taxon>
    </lineage>
</organism>
<comment type="function">
    <text evidence="10">Cell wall formation. Catalyzes the transfer of a GlcNAc subunit on undecaprenyl-pyrophosphoryl-MurNAc-pentapeptide (lipid intermediate I) to form undecaprenyl-pyrophosphoryl-MurNAc-(pentapeptide)GlcNAc (lipid intermediate II).</text>
</comment>
<evidence type="ECO:0000313" key="14">
    <source>
        <dbReference type="Proteomes" id="UP000076830"/>
    </source>
</evidence>
<dbReference type="EC" id="2.4.1.227" evidence="10"/>
<dbReference type="GO" id="GO:0050511">
    <property type="term" value="F:undecaprenyldiphospho-muramoylpentapeptide beta-N-acetylglucosaminyltransferase activity"/>
    <property type="evidence" value="ECO:0007669"/>
    <property type="project" value="UniProtKB-UniRule"/>
</dbReference>
<dbReference type="PANTHER" id="PTHR21015">
    <property type="entry name" value="UDP-N-ACETYLGLUCOSAMINE--N-ACETYLMURAMYL-(PENTAPEPTIDE) PYROPHOSPHORYL-UNDECAPRENOL N-ACETYLGLUCOSAMINE TRANSFERASE 1"/>
    <property type="match status" value="1"/>
</dbReference>
<feature type="binding site" evidence="10">
    <location>
        <position position="249"/>
    </location>
    <ligand>
        <name>UDP-N-acetyl-alpha-D-glucosamine</name>
        <dbReference type="ChEBI" id="CHEBI:57705"/>
    </ligand>
</feature>
<keyword evidence="1 10" id="KW-1003">Cell membrane</keyword>
<dbReference type="STRING" id="1300342.I596_553"/>
<evidence type="ECO:0000256" key="7">
    <source>
        <dbReference type="ARBA" id="ARBA00023136"/>
    </source>
</evidence>
<comment type="similarity">
    <text evidence="10">Belongs to the glycosyltransferase 28 family. MurG subfamily.</text>
</comment>
<dbReference type="KEGG" id="dko:I596_553"/>
<proteinExistence type="inferred from homology"/>
<dbReference type="AlphaFoldDB" id="A0A161HJ69"/>
<comment type="pathway">
    <text evidence="10">Cell wall biogenesis; peptidoglycan biosynthesis.</text>
</comment>
<dbReference type="GO" id="GO:0009252">
    <property type="term" value="P:peptidoglycan biosynthetic process"/>
    <property type="evidence" value="ECO:0007669"/>
    <property type="project" value="UniProtKB-UniRule"/>
</dbReference>
<evidence type="ECO:0000259" key="12">
    <source>
        <dbReference type="Pfam" id="PF04101"/>
    </source>
</evidence>
<keyword evidence="6 10" id="KW-0573">Peptidoglycan synthesis</keyword>
<protein>
    <recommendedName>
        <fullName evidence="10">UDP-N-acetylglucosamine--N-acetylmuramyl-(pentapeptide) pyrophosphoryl-undecaprenol N-acetylglucosamine transferase</fullName>
        <ecNumber evidence="10">2.4.1.227</ecNumber>
    </recommendedName>
    <alternativeName>
        <fullName evidence="10">Undecaprenyl-PP-MurNAc-pentapeptide-UDPGlcNAc GlcNAc transferase</fullName>
    </alternativeName>
</protein>
<feature type="binding site" evidence="10">
    <location>
        <begin position="17"/>
        <end position="19"/>
    </location>
    <ligand>
        <name>UDP-N-acetyl-alpha-D-glucosamine</name>
        <dbReference type="ChEBI" id="CHEBI:57705"/>
    </ligand>
</feature>
<dbReference type="GO" id="GO:0051301">
    <property type="term" value="P:cell division"/>
    <property type="evidence" value="ECO:0007669"/>
    <property type="project" value="UniProtKB-KW"/>
</dbReference>
<dbReference type="PANTHER" id="PTHR21015:SF22">
    <property type="entry name" value="GLYCOSYLTRANSFERASE"/>
    <property type="match status" value="1"/>
</dbReference>
<evidence type="ECO:0000256" key="8">
    <source>
        <dbReference type="ARBA" id="ARBA00023306"/>
    </source>
</evidence>
<dbReference type="CDD" id="cd03785">
    <property type="entry name" value="GT28_MurG"/>
    <property type="match status" value="1"/>
</dbReference>
<feature type="binding site" evidence="10">
    <location>
        <position position="167"/>
    </location>
    <ligand>
        <name>UDP-N-acetyl-alpha-D-glucosamine</name>
        <dbReference type="ChEBI" id="CHEBI:57705"/>
    </ligand>
</feature>
<dbReference type="InterPro" id="IPR007235">
    <property type="entry name" value="Glyco_trans_28_C"/>
</dbReference>
<evidence type="ECO:0000313" key="13">
    <source>
        <dbReference type="EMBL" id="ANB16590.1"/>
    </source>
</evidence>
<comment type="catalytic activity">
    <reaction evidence="10">
        <text>di-trans,octa-cis-undecaprenyl diphospho-N-acetyl-alpha-D-muramoyl-L-alanyl-D-glutamyl-meso-2,6-diaminopimeloyl-D-alanyl-D-alanine + UDP-N-acetyl-alpha-D-glucosamine = di-trans,octa-cis-undecaprenyl diphospho-[N-acetyl-alpha-D-glucosaminyl-(1-&gt;4)]-N-acetyl-alpha-D-muramoyl-L-alanyl-D-glutamyl-meso-2,6-diaminopimeloyl-D-alanyl-D-alanine + UDP + H(+)</text>
        <dbReference type="Rhea" id="RHEA:31227"/>
        <dbReference type="ChEBI" id="CHEBI:15378"/>
        <dbReference type="ChEBI" id="CHEBI:57705"/>
        <dbReference type="ChEBI" id="CHEBI:58223"/>
        <dbReference type="ChEBI" id="CHEBI:61387"/>
        <dbReference type="ChEBI" id="CHEBI:61388"/>
        <dbReference type="EC" id="2.4.1.227"/>
    </reaction>
</comment>
<evidence type="ECO:0000256" key="3">
    <source>
        <dbReference type="ARBA" id="ARBA00022676"/>
    </source>
</evidence>
<evidence type="ECO:0000256" key="2">
    <source>
        <dbReference type="ARBA" id="ARBA00022618"/>
    </source>
</evidence>
<dbReference type="OrthoDB" id="9808936at2"/>
<keyword evidence="2 10" id="KW-0132">Cell division</keyword>
<dbReference type="Pfam" id="PF04101">
    <property type="entry name" value="Glyco_tran_28_C"/>
    <property type="match status" value="1"/>
</dbReference>
<keyword evidence="3 10" id="KW-0328">Glycosyltransferase</keyword>
<dbReference type="UniPathway" id="UPA00219"/>
<dbReference type="GO" id="GO:0005886">
    <property type="term" value="C:plasma membrane"/>
    <property type="evidence" value="ECO:0007669"/>
    <property type="project" value="UniProtKB-SubCell"/>
</dbReference>
<feature type="binding site" evidence="10">
    <location>
        <position position="195"/>
    </location>
    <ligand>
        <name>UDP-N-acetyl-alpha-D-glucosamine</name>
        <dbReference type="ChEBI" id="CHEBI:57705"/>
    </ligand>
</feature>
<dbReference type="GO" id="GO:0005975">
    <property type="term" value="P:carbohydrate metabolic process"/>
    <property type="evidence" value="ECO:0007669"/>
    <property type="project" value="InterPro"/>
</dbReference>
<dbReference type="EMBL" id="CP015249">
    <property type="protein sequence ID" value="ANB16590.1"/>
    <property type="molecule type" value="Genomic_DNA"/>
</dbReference>
<evidence type="ECO:0000256" key="10">
    <source>
        <dbReference type="HAMAP-Rule" id="MF_00033"/>
    </source>
</evidence>
<gene>
    <name evidence="10" type="primary">murG</name>
    <name evidence="13" type="ORF">I596_553</name>
</gene>
<accession>A0A161HJ69</accession>
<keyword evidence="8 10" id="KW-0131">Cell cycle</keyword>
<evidence type="ECO:0000256" key="1">
    <source>
        <dbReference type="ARBA" id="ARBA00022475"/>
    </source>
</evidence>